<name>A0A0U5G2T1_ASPCI</name>
<dbReference type="EMBL" id="CDMC01000005">
    <property type="protein sequence ID" value="CEL06177.1"/>
    <property type="molecule type" value="Genomic_DNA"/>
</dbReference>
<organism evidence="2 3">
    <name type="scientific">Aspergillus calidoustus</name>
    <dbReference type="NCBI Taxonomy" id="454130"/>
    <lineage>
        <taxon>Eukaryota</taxon>
        <taxon>Fungi</taxon>
        <taxon>Dikarya</taxon>
        <taxon>Ascomycota</taxon>
        <taxon>Pezizomycotina</taxon>
        <taxon>Eurotiomycetes</taxon>
        <taxon>Eurotiomycetidae</taxon>
        <taxon>Eurotiales</taxon>
        <taxon>Aspergillaceae</taxon>
        <taxon>Aspergillus</taxon>
        <taxon>Aspergillus subgen. Nidulantes</taxon>
    </lineage>
</organism>
<keyword evidence="3" id="KW-1185">Reference proteome</keyword>
<feature type="region of interest" description="Disordered" evidence="1">
    <location>
        <begin position="72"/>
        <end position="101"/>
    </location>
</feature>
<protein>
    <submittedName>
        <fullName evidence="2">Uncharacterized protein</fullName>
    </submittedName>
</protein>
<evidence type="ECO:0000313" key="3">
    <source>
        <dbReference type="Proteomes" id="UP000054771"/>
    </source>
</evidence>
<dbReference type="Proteomes" id="UP000054771">
    <property type="component" value="Unassembled WGS sequence"/>
</dbReference>
<feature type="compositionally biased region" description="Polar residues" evidence="1">
    <location>
        <begin position="73"/>
        <end position="101"/>
    </location>
</feature>
<dbReference type="AlphaFoldDB" id="A0A0U5G2T1"/>
<reference evidence="3" key="1">
    <citation type="journal article" date="2016" name="Genome Announc.">
        <title>Draft genome sequences of fungus Aspergillus calidoustus.</title>
        <authorList>
            <person name="Horn F."/>
            <person name="Linde J."/>
            <person name="Mattern D.J."/>
            <person name="Walther G."/>
            <person name="Guthke R."/>
            <person name="Scherlach K."/>
            <person name="Martin K."/>
            <person name="Brakhage A.A."/>
            <person name="Petzke L."/>
            <person name="Valiante V."/>
        </authorList>
    </citation>
    <scope>NUCLEOTIDE SEQUENCE [LARGE SCALE GENOMIC DNA]</scope>
    <source>
        <strain evidence="3">SF006504</strain>
    </source>
</reference>
<proteinExistence type="predicted"/>
<evidence type="ECO:0000256" key="1">
    <source>
        <dbReference type="SAM" id="MobiDB-lite"/>
    </source>
</evidence>
<evidence type="ECO:0000313" key="2">
    <source>
        <dbReference type="EMBL" id="CEL06177.1"/>
    </source>
</evidence>
<accession>A0A0U5G2T1</accession>
<gene>
    <name evidence="2" type="ORF">ASPCAL07284</name>
</gene>
<sequence length="101" mass="11256">MGSSRGSSVSHLWDLAISKLFPRRASSSKRTDSQSSWCGVNTEHCDIEDCTDGFYKFSQELLEQEKLEELRMRSSNSTGGSYTSAVSALTHPMNISSNMQR</sequence>